<keyword evidence="1" id="KW-0472">Membrane</keyword>
<evidence type="ECO:0000313" key="2">
    <source>
        <dbReference type="EMBL" id="GAA4694588.1"/>
    </source>
</evidence>
<name>A0ABP8WTA4_9ACTN</name>
<gene>
    <name evidence="2" type="ORF">GCM10023349_07160</name>
</gene>
<keyword evidence="1" id="KW-1133">Transmembrane helix</keyword>
<sequence length="166" mass="17005">MRDTHPLSDPLGFARGGEGAITGTVVCAAAIAASAGVVHTTGQLVLTILGTVLVYWIAHVHAITIGSAMNRKHHPLAAFRAAFVEALPIVGASVVPLVVLLVMRLFGASLRTGGWAALYATIVLLAVYSYQAGARGGLATRGRLASALVGALVGVLVVALKLLLQH</sequence>
<protein>
    <recommendedName>
        <fullName evidence="4">MAPEG family protein</fullName>
    </recommendedName>
</protein>
<evidence type="ECO:0008006" key="4">
    <source>
        <dbReference type="Google" id="ProtNLM"/>
    </source>
</evidence>
<feature type="transmembrane region" description="Helical" evidence="1">
    <location>
        <begin position="115"/>
        <end position="132"/>
    </location>
</feature>
<evidence type="ECO:0000256" key="1">
    <source>
        <dbReference type="SAM" id="Phobius"/>
    </source>
</evidence>
<keyword evidence="1" id="KW-0812">Transmembrane</keyword>
<comment type="caution">
    <text evidence="2">The sequence shown here is derived from an EMBL/GenBank/DDBJ whole genome shotgun (WGS) entry which is preliminary data.</text>
</comment>
<dbReference type="EMBL" id="BAABKM010000002">
    <property type="protein sequence ID" value="GAA4694588.1"/>
    <property type="molecule type" value="Genomic_DNA"/>
</dbReference>
<feature type="transmembrane region" description="Helical" evidence="1">
    <location>
        <begin position="81"/>
        <end position="103"/>
    </location>
</feature>
<organism evidence="2 3">
    <name type="scientific">Nocardioides conyzicola</name>
    <dbReference type="NCBI Taxonomy" id="1651781"/>
    <lineage>
        <taxon>Bacteria</taxon>
        <taxon>Bacillati</taxon>
        <taxon>Actinomycetota</taxon>
        <taxon>Actinomycetes</taxon>
        <taxon>Propionibacteriales</taxon>
        <taxon>Nocardioidaceae</taxon>
        <taxon>Nocardioides</taxon>
    </lineage>
</organism>
<dbReference type="RefSeq" id="WP_345519346.1">
    <property type="nucleotide sequence ID" value="NZ_BAABKM010000002.1"/>
</dbReference>
<accession>A0ABP8WTA4</accession>
<feature type="transmembrane region" description="Helical" evidence="1">
    <location>
        <begin position="45"/>
        <end position="69"/>
    </location>
</feature>
<feature type="transmembrane region" description="Helical" evidence="1">
    <location>
        <begin position="144"/>
        <end position="164"/>
    </location>
</feature>
<dbReference type="Proteomes" id="UP001499974">
    <property type="component" value="Unassembled WGS sequence"/>
</dbReference>
<feature type="transmembrane region" description="Helical" evidence="1">
    <location>
        <begin position="20"/>
        <end position="38"/>
    </location>
</feature>
<evidence type="ECO:0000313" key="3">
    <source>
        <dbReference type="Proteomes" id="UP001499974"/>
    </source>
</evidence>
<proteinExistence type="predicted"/>
<reference evidence="3" key="1">
    <citation type="journal article" date="2019" name="Int. J. Syst. Evol. Microbiol.">
        <title>The Global Catalogue of Microorganisms (GCM) 10K type strain sequencing project: providing services to taxonomists for standard genome sequencing and annotation.</title>
        <authorList>
            <consortium name="The Broad Institute Genomics Platform"/>
            <consortium name="The Broad Institute Genome Sequencing Center for Infectious Disease"/>
            <person name="Wu L."/>
            <person name="Ma J."/>
        </authorList>
    </citation>
    <scope>NUCLEOTIDE SEQUENCE [LARGE SCALE GENOMIC DNA]</scope>
    <source>
        <strain evidence="3">JCM 18531</strain>
    </source>
</reference>
<keyword evidence="3" id="KW-1185">Reference proteome</keyword>